<reference evidence="9" key="1">
    <citation type="submission" date="2021-03" db="EMBL/GenBank/DDBJ databases">
        <title>Genome sequencing and assembly of Tianweitania sediminis.</title>
        <authorList>
            <person name="Chhetri G."/>
        </authorList>
    </citation>
    <scope>NUCLEOTIDE SEQUENCE</scope>
    <source>
        <strain evidence="9">Z8</strain>
    </source>
</reference>
<keyword evidence="4 7" id="KW-0067">ATP-binding</keyword>
<evidence type="ECO:0000256" key="5">
    <source>
        <dbReference type="ARBA" id="ARBA00023054"/>
    </source>
</evidence>
<evidence type="ECO:0000256" key="1">
    <source>
        <dbReference type="ARBA" id="ARBA00004496"/>
    </source>
</evidence>
<dbReference type="InterPro" id="IPR011890">
    <property type="entry name" value="SMC_prok"/>
</dbReference>
<dbReference type="GO" id="GO:0003677">
    <property type="term" value="F:DNA binding"/>
    <property type="evidence" value="ECO:0007669"/>
    <property type="project" value="UniProtKB-UniRule"/>
</dbReference>
<dbReference type="AlphaFoldDB" id="A0A8J7RN58"/>
<keyword evidence="6 7" id="KW-0238">DNA-binding</keyword>
<dbReference type="PIRSF" id="PIRSF005719">
    <property type="entry name" value="SMC"/>
    <property type="match status" value="1"/>
</dbReference>
<dbReference type="GO" id="GO:0030261">
    <property type="term" value="P:chromosome condensation"/>
    <property type="evidence" value="ECO:0007669"/>
    <property type="project" value="InterPro"/>
</dbReference>
<dbReference type="CDD" id="cd03278">
    <property type="entry name" value="ABC_SMC_barmotin"/>
    <property type="match status" value="1"/>
</dbReference>
<dbReference type="GO" id="GO:0005524">
    <property type="term" value="F:ATP binding"/>
    <property type="evidence" value="ECO:0007669"/>
    <property type="project" value="UniProtKB-UniRule"/>
</dbReference>
<sequence length="1152" mass="125203">MRFSRLRILGFKSFVEPAEFIIEPGLTGVVGPNGCGKSNLVEALRWVMGESSYKNMRASGMDDVIFSGSGTRPARNTAEVTLFLDNTGRTAPLAFNASDELQVSRRIERESGSVYRINGKEARAKDVQLLFADQSTGARSPSMVGQGRIGELIQAKPQARRALLEEAAGISGLHSRRHEAELRLKAAEANLERLEDVVAELTTQVESLKRQARQAQRFKALSADIRQNDALLLHLRWSHAKAQALEEQVALDEAMNRVAQRAAAQMESAKEQAVGAHHLPKLREAAAAAGAAVARMTVAKTQLEEEAARLRARQEELARRLEQLAADLQRENQIGDDNGAALNKLAEEEEALRGEDDAQGEREREAEAALAADLAALQHMEAALATAAAKQAEAAALHKQAERTLLEARDRASRLKRQAGEIEKDQQALAAKLVALPDLQACATSVEAAVAAAAAAESAHAEAEACVTQARQKESAASLALAETKASCGRLETEAQTLHAVVHAGSGGLWSSVLDDIMVEPGFEAALGAAFGEDLDLPLDVEAPAHWGEALPSHADPALPAGAEPLARYIQAPAQLHRRLAQIGLVSHGDGAALQPRLAVGQQLVTRDGALWRWDGFRAAADAPTPAAQRLAQKNRLAELEREIAMARSVVEGATRQAQAASETHRQAAERERQGRIAVKQAQAELGQAREALSRAERASGELSVRQASLSEAASRLAESLGEADRDVRHAETTLAAAPDLKRLADAFARISEQAAKARTLHGDRRAAFETLKRAAEMRRQRLAGIAAERGSWLKRGEDAQRHRAVLLARQEEARAESAQLAEAPDDLEQKRKALLSEIAVAEKARQQARSTLQAAEKRQSELDREATAALAALAEAREVRGRIEERLAAADDRRDEIERRITTILNVQPHRVLEHAGLANDANLPPEAEVQQRLERLKTERERLGAVNLRADEEQQEKAERLQSIVSERDDVVEAIRMLRGAISSLNREGRERLLAAFDLVNVEFQRLFSHLFGGGTAELQLIESDDPLEAGLEILARPPGKKPQTMTLLSGGEQALTAMALIFAVFLTNPAPICVLDEVDAPLDDHNVERFCNLMDQMVASTETRFIVITHNPITMARMNRLFGVTMVEQGVSQLVSVDLEAAEQLREAS</sequence>
<evidence type="ECO:0000313" key="9">
    <source>
        <dbReference type="EMBL" id="MBP0438819.1"/>
    </source>
</evidence>
<evidence type="ECO:0000256" key="4">
    <source>
        <dbReference type="ARBA" id="ARBA00022840"/>
    </source>
</evidence>
<feature type="coiled-coil region" evidence="7">
    <location>
        <begin position="928"/>
        <end position="958"/>
    </location>
</feature>
<organism evidence="9 10">
    <name type="scientific">Tianweitania sediminis</name>
    <dbReference type="NCBI Taxonomy" id="1502156"/>
    <lineage>
        <taxon>Bacteria</taxon>
        <taxon>Pseudomonadati</taxon>
        <taxon>Pseudomonadota</taxon>
        <taxon>Alphaproteobacteria</taxon>
        <taxon>Hyphomicrobiales</taxon>
        <taxon>Phyllobacteriaceae</taxon>
        <taxon>Tianweitania</taxon>
    </lineage>
</organism>
<feature type="coiled-coil region" evidence="7">
    <location>
        <begin position="630"/>
        <end position="699"/>
    </location>
</feature>
<feature type="coiled-coil region" evidence="7">
    <location>
        <begin position="398"/>
        <end position="425"/>
    </location>
</feature>
<dbReference type="HAMAP" id="MF_01894">
    <property type="entry name" value="Smc_prok"/>
    <property type="match status" value="1"/>
</dbReference>
<dbReference type="GO" id="GO:0007062">
    <property type="term" value="P:sister chromatid cohesion"/>
    <property type="evidence" value="ECO:0007669"/>
    <property type="project" value="InterPro"/>
</dbReference>
<evidence type="ECO:0000256" key="7">
    <source>
        <dbReference type="HAMAP-Rule" id="MF_01894"/>
    </source>
</evidence>
<gene>
    <name evidence="7" type="primary">smc</name>
    <name evidence="9" type="ORF">J5Y06_09175</name>
</gene>
<comment type="domain">
    <text evidence="7">Contains large globular domains required for ATP hydrolysis at each terminus and a third globular domain forming a flexible hinge near the middle of the molecule. These domains are separated by coiled-coil structures.</text>
</comment>
<name>A0A8J7RN58_9HYPH</name>
<feature type="binding site" evidence="7">
    <location>
        <begin position="32"/>
        <end position="39"/>
    </location>
    <ligand>
        <name>ATP</name>
        <dbReference type="ChEBI" id="CHEBI:30616"/>
    </ligand>
</feature>
<dbReference type="InterPro" id="IPR003395">
    <property type="entry name" value="RecF/RecN/SMC_N"/>
</dbReference>
<dbReference type="Gene3D" id="3.40.50.300">
    <property type="entry name" value="P-loop containing nucleotide triphosphate hydrolases"/>
    <property type="match status" value="2"/>
</dbReference>
<comment type="function">
    <text evidence="7">Required for chromosome condensation and partitioning.</text>
</comment>
<comment type="subcellular location">
    <subcellularLocation>
        <location evidence="1 7">Cytoplasm</location>
    </subcellularLocation>
</comment>
<protein>
    <recommendedName>
        <fullName evidence="7">Chromosome partition protein Smc</fullName>
    </recommendedName>
</protein>
<dbReference type="Proteomes" id="UP000666240">
    <property type="component" value="Unassembled WGS sequence"/>
</dbReference>
<dbReference type="SUPFAM" id="SSF52540">
    <property type="entry name" value="P-loop containing nucleoside triphosphate hydrolases"/>
    <property type="match status" value="1"/>
</dbReference>
<keyword evidence="2 7" id="KW-0963">Cytoplasm</keyword>
<accession>A0A8J7RN58</accession>
<evidence type="ECO:0000256" key="6">
    <source>
        <dbReference type="ARBA" id="ARBA00023125"/>
    </source>
</evidence>
<feature type="coiled-coil region" evidence="7">
    <location>
        <begin position="170"/>
        <end position="218"/>
    </location>
</feature>
<dbReference type="GO" id="GO:0007059">
    <property type="term" value="P:chromosome segregation"/>
    <property type="evidence" value="ECO:0007669"/>
    <property type="project" value="UniProtKB-UniRule"/>
</dbReference>
<dbReference type="InterPro" id="IPR024704">
    <property type="entry name" value="SMC"/>
</dbReference>
<keyword evidence="10" id="KW-1185">Reference proteome</keyword>
<proteinExistence type="inferred from homology"/>
<dbReference type="InterPro" id="IPR027417">
    <property type="entry name" value="P-loop_NTPase"/>
</dbReference>
<evidence type="ECO:0000256" key="3">
    <source>
        <dbReference type="ARBA" id="ARBA00022741"/>
    </source>
</evidence>
<dbReference type="FunFam" id="3.40.50.300:FF:000901">
    <property type="entry name" value="Chromosome partition protein Smc"/>
    <property type="match status" value="1"/>
</dbReference>
<comment type="similarity">
    <text evidence="7">Belongs to the SMC family.</text>
</comment>
<dbReference type="PANTHER" id="PTHR43977">
    <property type="entry name" value="STRUCTURAL MAINTENANCE OF CHROMOSOMES PROTEIN 3"/>
    <property type="match status" value="1"/>
</dbReference>
<feature type="coiled-coil region" evidence="7">
    <location>
        <begin position="832"/>
        <end position="901"/>
    </location>
</feature>
<feature type="coiled-coil region" evidence="7">
    <location>
        <begin position="293"/>
        <end position="338"/>
    </location>
</feature>
<dbReference type="Pfam" id="PF02463">
    <property type="entry name" value="SMC_N"/>
    <property type="match status" value="1"/>
</dbReference>
<evidence type="ECO:0000256" key="2">
    <source>
        <dbReference type="ARBA" id="ARBA00022490"/>
    </source>
</evidence>
<evidence type="ECO:0000313" key="10">
    <source>
        <dbReference type="Proteomes" id="UP000666240"/>
    </source>
</evidence>
<keyword evidence="5 7" id="KW-0175">Coiled coil</keyword>
<dbReference type="GO" id="GO:0016887">
    <property type="term" value="F:ATP hydrolysis activity"/>
    <property type="evidence" value="ECO:0007669"/>
    <property type="project" value="InterPro"/>
</dbReference>
<comment type="caution">
    <text evidence="9">The sequence shown here is derived from an EMBL/GenBank/DDBJ whole genome shotgun (WGS) entry which is preliminary data.</text>
</comment>
<dbReference type="EMBL" id="JAGIYY010000002">
    <property type="protein sequence ID" value="MBP0438819.1"/>
    <property type="molecule type" value="Genomic_DNA"/>
</dbReference>
<dbReference type="GO" id="GO:0005737">
    <property type="term" value="C:cytoplasm"/>
    <property type="evidence" value="ECO:0007669"/>
    <property type="project" value="UniProtKB-SubCell"/>
</dbReference>
<feature type="domain" description="RecF/RecN/SMC N-terminal" evidence="8">
    <location>
        <begin position="4"/>
        <end position="1135"/>
    </location>
</feature>
<dbReference type="RefSeq" id="WP_209334831.1">
    <property type="nucleotide sequence ID" value="NZ_JAGIYY010000002.1"/>
</dbReference>
<comment type="subunit">
    <text evidence="7">Homodimer.</text>
</comment>
<keyword evidence="3 7" id="KW-0547">Nucleotide-binding</keyword>
<evidence type="ECO:0000259" key="8">
    <source>
        <dbReference type="Pfam" id="PF02463"/>
    </source>
</evidence>
<dbReference type="GO" id="GO:0006260">
    <property type="term" value="P:DNA replication"/>
    <property type="evidence" value="ECO:0007669"/>
    <property type="project" value="UniProtKB-UniRule"/>
</dbReference>